<comment type="cofactor">
    <cofactor evidence="1">
        <name>[4Fe-4S] cluster</name>
        <dbReference type="ChEBI" id="CHEBI:49883"/>
    </cofactor>
</comment>
<dbReference type="InterPro" id="IPR007197">
    <property type="entry name" value="rSAM"/>
</dbReference>
<dbReference type="KEGG" id="ddf:DEFDS_P160"/>
<reference evidence="7 8" key="1">
    <citation type="journal article" date="2010" name="DNA Res.">
        <title>Bacterial lifestyle in a deep-sea hydrothermal vent chimney revealed by the genome sequence of the thermophilic bacterium Deferribacter desulfuricans SSM1.</title>
        <authorList>
            <person name="Takaki Y."/>
            <person name="Shimamura S."/>
            <person name="Nakagawa S."/>
            <person name="Fukuhara Y."/>
            <person name="Horikawa H."/>
            <person name="Ankai A."/>
            <person name="Harada T."/>
            <person name="Hosoyama A."/>
            <person name="Oguchi A."/>
            <person name="Fukui S."/>
            <person name="Fujita N."/>
            <person name="Takami H."/>
            <person name="Takai K."/>
        </authorList>
    </citation>
    <scope>NUCLEOTIDE SEQUENCE [LARGE SCALE GENOMIC DNA]</scope>
    <source>
        <strain evidence="8">DSM 14783 / JCM 11476 / NBRC 101012 / SSM1</strain>
        <plasmid evidence="8">Plasmid megaplasmid pDF308</plasmid>
    </source>
</reference>
<dbReference type="Proteomes" id="UP000001520">
    <property type="component" value="Plasmid megaplasmid pDF308"/>
</dbReference>
<evidence type="ECO:0000259" key="6">
    <source>
        <dbReference type="Pfam" id="PF04055"/>
    </source>
</evidence>
<dbReference type="InterPro" id="IPR050377">
    <property type="entry name" value="Radical_SAM_PqqE_MftC-like"/>
</dbReference>
<dbReference type="SFLD" id="SFLDS00029">
    <property type="entry name" value="Radical_SAM"/>
    <property type="match status" value="1"/>
</dbReference>
<accession>D3PEY9</accession>
<keyword evidence="8" id="KW-1185">Reference proteome</keyword>
<dbReference type="Gene3D" id="3.20.20.70">
    <property type="entry name" value="Aldolase class I"/>
    <property type="match status" value="1"/>
</dbReference>
<protein>
    <recommendedName>
        <fullName evidence="6">Radical SAM core domain-containing protein</fullName>
    </recommendedName>
</protein>
<evidence type="ECO:0000256" key="1">
    <source>
        <dbReference type="ARBA" id="ARBA00001966"/>
    </source>
</evidence>
<evidence type="ECO:0000313" key="7">
    <source>
        <dbReference type="EMBL" id="BAI81781.1"/>
    </source>
</evidence>
<evidence type="ECO:0000256" key="3">
    <source>
        <dbReference type="ARBA" id="ARBA00022723"/>
    </source>
</evidence>
<dbReference type="GO" id="GO:0046872">
    <property type="term" value="F:metal ion binding"/>
    <property type="evidence" value="ECO:0007669"/>
    <property type="project" value="UniProtKB-KW"/>
</dbReference>
<feature type="domain" description="Radical SAM core" evidence="6">
    <location>
        <begin position="3"/>
        <end position="132"/>
    </location>
</feature>
<keyword evidence="3" id="KW-0479">Metal-binding</keyword>
<evidence type="ECO:0000256" key="2">
    <source>
        <dbReference type="ARBA" id="ARBA00022691"/>
    </source>
</evidence>
<keyword evidence="4" id="KW-0408">Iron</keyword>
<dbReference type="OrthoDB" id="9810775at2"/>
<dbReference type="GO" id="GO:0003824">
    <property type="term" value="F:catalytic activity"/>
    <property type="evidence" value="ECO:0007669"/>
    <property type="project" value="InterPro"/>
</dbReference>
<dbReference type="HOGENOM" id="CLU_1025719_0_0_0"/>
<name>D3PEY9_DEFDS</name>
<keyword evidence="7" id="KW-0614">Plasmid</keyword>
<dbReference type="InterPro" id="IPR013785">
    <property type="entry name" value="Aldolase_TIM"/>
</dbReference>
<keyword evidence="2" id="KW-0949">S-adenosyl-L-methionine</keyword>
<dbReference type="eggNOG" id="COG0535">
    <property type="taxonomic scope" value="Bacteria"/>
</dbReference>
<evidence type="ECO:0000313" key="8">
    <source>
        <dbReference type="Proteomes" id="UP000001520"/>
    </source>
</evidence>
<evidence type="ECO:0000256" key="4">
    <source>
        <dbReference type="ARBA" id="ARBA00023004"/>
    </source>
</evidence>
<dbReference type="EMBL" id="AP011530">
    <property type="protein sequence ID" value="BAI81781.1"/>
    <property type="molecule type" value="Genomic_DNA"/>
</dbReference>
<keyword evidence="5" id="KW-0411">Iron-sulfur</keyword>
<dbReference type="InterPro" id="IPR058240">
    <property type="entry name" value="rSAM_sf"/>
</dbReference>
<geneLocation type="plasmid" evidence="7 8">
    <name>megaplasmid pDF308</name>
</geneLocation>
<dbReference type="Pfam" id="PF04055">
    <property type="entry name" value="Radical_SAM"/>
    <property type="match status" value="1"/>
</dbReference>
<dbReference type="SUPFAM" id="SSF102114">
    <property type="entry name" value="Radical SAM enzymes"/>
    <property type="match status" value="1"/>
</dbReference>
<sequence>MYIQITDICNFHCDHCAFSCSNNKGTLMDEKTFINSVKLADELYNYVTIGGGEPTLHPRFKQFVSYFLTRNIPYEEHSYNNSFETRRIPFIATNGSNKKLSLWLLSLATSGFINVALSLDIFHDISKVDPEVIDYFRQAAENNENNLSNITRVEIRDVSNSVKKVGRAIETGVWTQEGCACPDLFVTPKGDVKLCGCPDSPSLFNVNNKSDVSKFLQFINNNVNNTMIIDECTKYVKENYLNDYNRLLTLFNKNCDKNYNINYNINNELVL</sequence>
<dbReference type="RefSeq" id="WP_013009001.1">
    <property type="nucleotide sequence ID" value="NC_013940.1"/>
</dbReference>
<dbReference type="CDD" id="cd01335">
    <property type="entry name" value="Radical_SAM"/>
    <property type="match status" value="1"/>
</dbReference>
<dbReference type="AlphaFoldDB" id="D3PEY9"/>
<dbReference type="PANTHER" id="PTHR11228:SF7">
    <property type="entry name" value="PQQA PEPTIDE CYCLASE"/>
    <property type="match status" value="1"/>
</dbReference>
<gene>
    <name evidence="7" type="ordered locus">DEFDS_P160</name>
</gene>
<proteinExistence type="predicted"/>
<organism evidence="7 8">
    <name type="scientific">Deferribacter desulfuricans (strain DSM 14783 / JCM 11476 / NBRC 101012 / SSM1)</name>
    <dbReference type="NCBI Taxonomy" id="639282"/>
    <lineage>
        <taxon>Bacteria</taxon>
        <taxon>Pseudomonadati</taxon>
        <taxon>Deferribacterota</taxon>
        <taxon>Deferribacteres</taxon>
        <taxon>Deferribacterales</taxon>
        <taxon>Deferribacteraceae</taxon>
        <taxon>Deferribacter</taxon>
    </lineage>
</organism>
<evidence type="ECO:0000256" key="5">
    <source>
        <dbReference type="ARBA" id="ARBA00023014"/>
    </source>
</evidence>
<dbReference type="PANTHER" id="PTHR11228">
    <property type="entry name" value="RADICAL SAM DOMAIN PROTEIN"/>
    <property type="match status" value="1"/>
</dbReference>
<dbReference type="GO" id="GO:0051536">
    <property type="term" value="F:iron-sulfur cluster binding"/>
    <property type="evidence" value="ECO:0007669"/>
    <property type="project" value="UniProtKB-KW"/>
</dbReference>